<keyword evidence="2" id="KW-1185">Reference proteome</keyword>
<comment type="caution">
    <text evidence="1">The sequence shown here is derived from an EMBL/GenBank/DDBJ whole genome shotgun (WGS) entry which is preliminary data.</text>
</comment>
<evidence type="ECO:0000313" key="2">
    <source>
        <dbReference type="Proteomes" id="UP001257909"/>
    </source>
</evidence>
<accession>A0ABU1VZL3</accession>
<name>A0ABU1VZL3_9GAMM</name>
<proteinExistence type="predicted"/>
<dbReference type="RefSeq" id="WP_310277444.1">
    <property type="nucleotide sequence ID" value="NZ_JAVDWR010000005.1"/>
</dbReference>
<dbReference type="Proteomes" id="UP001257909">
    <property type="component" value="Unassembled WGS sequence"/>
</dbReference>
<protein>
    <submittedName>
        <fullName evidence="1">Uncharacterized protein</fullName>
    </submittedName>
</protein>
<evidence type="ECO:0000313" key="1">
    <source>
        <dbReference type="EMBL" id="MDR7121035.1"/>
    </source>
</evidence>
<dbReference type="EMBL" id="JAVDWR010000005">
    <property type="protein sequence ID" value="MDR7121035.1"/>
    <property type="molecule type" value="Genomic_DNA"/>
</dbReference>
<gene>
    <name evidence="1" type="ORF">J2W69_001976</name>
</gene>
<organism evidence="1 2">
    <name type="scientific">Rheinheimera soli</name>
    <dbReference type="NCBI Taxonomy" id="443616"/>
    <lineage>
        <taxon>Bacteria</taxon>
        <taxon>Pseudomonadati</taxon>
        <taxon>Pseudomonadota</taxon>
        <taxon>Gammaproteobacteria</taxon>
        <taxon>Chromatiales</taxon>
        <taxon>Chromatiaceae</taxon>
        <taxon>Rheinheimera</taxon>
    </lineage>
</organism>
<sequence length="123" mass="14177">MRNFLLLCLLIVSTLTFYDHPRMLPYSEPVLDWLAEHISLPGAQSDSMITRKIQKAFYAIGQDYGTGQQEALAKAARTIDNLLQFRRDYCQNGDFHPALFGDAMTRACDVLRQYPKLEEFKKD</sequence>
<reference evidence="1 2" key="1">
    <citation type="submission" date="2023-07" db="EMBL/GenBank/DDBJ databases">
        <title>Sorghum-associated microbial communities from plants grown in Nebraska, USA.</title>
        <authorList>
            <person name="Schachtman D."/>
        </authorList>
    </citation>
    <scope>NUCLEOTIDE SEQUENCE [LARGE SCALE GENOMIC DNA]</scope>
    <source>
        <strain evidence="1 2">4138</strain>
    </source>
</reference>